<evidence type="ECO:0000256" key="5">
    <source>
        <dbReference type="ARBA" id="ARBA00023134"/>
    </source>
</evidence>
<evidence type="ECO:0000256" key="2">
    <source>
        <dbReference type="ARBA" id="ARBA00020484"/>
    </source>
</evidence>
<dbReference type="GO" id="GO:0005525">
    <property type="term" value="F:GTP binding"/>
    <property type="evidence" value="ECO:0007669"/>
    <property type="project" value="UniProtKB-UniRule"/>
</dbReference>
<evidence type="ECO:0000259" key="9">
    <source>
        <dbReference type="PROSITE" id="PS50823"/>
    </source>
</evidence>
<feature type="binding site" evidence="6">
    <location>
        <begin position="22"/>
        <end position="29"/>
    </location>
    <ligand>
        <name>GTP</name>
        <dbReference type="ChEBI" id="CHEBI:37565"/>
    </ligand>
</feature>
<keyword evidence="4 6" id="KW-0694">RNA-binding</keyword>
<dbReference type="CDD" id="cd04163">
    <property type="entry name" value="Era"/>
    <property type="match status" value="1"/>
</dbReference>
<feature type="domain" description="Era-type G" evidence="10">
    <location>
        <begin position="14"/>
        <end position="181"/>
    </location>
</feature>
<dbReference type="Pfam" id="PF07650">
    <property type="entry name" value="KH_2"/>
    <property type="match status" value="1"/>
</dbReference>
<keyword evidence="6" id="KW-1003">Cell membrane</keyword>
<name>A0AAE4AMQ5_9BACT</name>
<sequence length="304" mass="33960">MDSTADTPKPRSGITGYVALLGRPNTGKSTLVNTVLNRHLAAVSDKPQTTRKYLLAIYTDAEAQILFLDAPGVHVNKIAIDEAMDNSVSRVLEDADLLVCMVDPSREPGEEDALTAQRARANGKPAIIAINKVDVATPEQIATSLGFYRQYLPDAPCVQLVAMDPERVKDLMAMIKSMLPQSIFLYDADELTDVYERDVAAELIREVLLQELKQEVPHCIAVTVDTWKEKDRKLLVGATMHIERENHKGIIIGQGGKMIKHLRHHAAAKIAEFCGTRVDLSLFVKVVPDWRRRKQFLKEIRLME</sequence>
<dbReference type="GO" id="GO:0043024">
    <property type="term" value="F:ribosomal small subunit binding"/>
    <property type="evidence" value="ECO:0007669"/>
    <property type="project" value="TreeGrafter"/>
</dbReference>
<dbReference type="PANTHER" id="PTHR42698">
    <property type="entry name" value="GTPASE ERA"/>
    <property type="match status" value="1"/>
</dbReference>
<feature type="region of interest" description="G1" evidence="7">
    <location>
        <begin position="22"/>
        <end position="29"/>
    </location>
</feature>
<comment type="function">
    <text evidence="6">An essential GTPase that binds both GDP and GTP, with rapid nucleotide exchange. Plays a role in 16S rRNA processing and 30S ribosomal subunit biogenesis and possibly also in cell cycle regulation and energy metabolism.</text>
</comment>
<feature type="region of interest" description="G2" evidence="7">
    <location>
        <begin position="48"/>
        <end position="52"/>
    </location>
</feature>
<dbReference type="AlphaFoldDB" id="A0AAE4AMQ5"/>
<evidence type="ECO:0000259" key="10">
    <source>
        <dbReference type="PROSITE" id="PS51713"/>
    </source>
</evidence>
<feature type="region of interest" description="G5" evidence="7">
    <location>
        <begin position="160"/>
        <end position="162"/>
    </location>
</feature>
<dbReference type="GO" id="GO:0000028">
    <property type="term" value="P:ribosomal small subunit assembly"/>
    <property type="evidence" value="ECO:0007669"/>
    <property type="project" value="TreeGrafter"/>
</dbReference>
<dbReference type="GO" id="GO:0003924">
    <property type="term" value="F:GTPase activity"/>
    <property type="evidence" value="ECO:0007669"/>
    <property type="project" value="UniProtKB-UniRule"/>
</dbReference>
<dbReference type="InterPro" id="IPR005225">
    <property type="entry name" value="Small_GTP-bd"/>
</dbReference>
<dbReference type="SUPFAM" id="SSF54814">
    <property type="entry name" value="Prokaryotic type KH domain (KH-domain type II)"/>
    <property type="match status" value="1"/>
</dbReference>
<evidence type="ECO:0000256" key="6">
    <source>
        <dbReference type="HAMAP-Rule" id="MF_00367"/>
    </source>
</evidence>
<keyword evidence="6" id="KW-0963">Cytoplasm</keyword>
<keyword evidence="6" id="KW-0472">Membrane</keyword>
<dbReference type="PANTHER" id="PTHR42698:SF1">
    <property type="entry name" value="GTPASE ERA, MITOCHONDRIAL"/>
    <property type="match status" value="1"/>
</dbReference>
<dbReference type="EMBL" id="JAUSVL010000001">
    <property type="protein sequence ID" value="MDQ0289554.1"/>
    <property type="molecule type" value="Genomic_DNA"/>
</dbReference>
<evidence type="ECO:0000313" key="11">
    <source>
        <dbReference type="EMBL" id="MDQ0289554.1"/>
    </source>
</evidence>
<reference evidence="11" key="1">
    <citation type="submission" date="2023-07" db="EMBL/GenBank/DDBJ databases">
        <title>Genomic Encyclopedia of Type Strains, Phase IV (KMG-IV): sequencing the most valuable type-strain genomes for metagenomic binning, comparative biology and taxonomic classification.</title>
        <authorList>
            <person name="Goeker M."/>
        </authorList>
    </citation>
    <scope>NUCLEOTIDE SEQUENCE</scope>
    <source>
        <strain evidence="11">DSM 24202</strain>
    </source>
</reference>
<dbReference type="NCBIfam" id="TIGR00231">
    <property type="entry name" value="small_GTP"/>
    <property type="match status" value="1"/>
</dbReference>
<dbReference type="HAMAP" id="MF_00367">
    <property type="entry name" value="GTPase_Era"/>
    <property type="match status" value="1"/>
</dbReference>
<dbReference type="GO" id="GO:0070181">
    <property type="term" value="F:small ribosomal subunit rRNA binding"/>
    <property type="evidence" value="ECO:0007669"/>
    <property type="project" value="UniProtKB-UniRule"/>
</dbReference>
<dbReference type="GO" id="GO:0005829">
    <property type="term" value="C:cytosol"/>
    <property type="evidence" value="ECO:0007669"/>
    <property type="project" value="TreeGrafter"/>
</dbReference>
<dbReference type="InterPro" id="IPR005662">
    <property type="entry name" value="GTPase_Era-like"/>
</dbReference>
<dbReference type="PROSITE" id="PS50823">
    <property type="entry name" value="KH_TYPE_2"/>
    <property type="match status" value="1"/>
</dbReference>
<accession>A0AAE4AMQ5</accession>
<keyword evidence="6" id="KW-0699">rRNA-binding</keyword>
<dbReference type="PRINTS" id="PR00326">
    <property type="entry name" value="GTP1OBG"/>
</dbReference>
<feature type="region of interest" description="G4" evidence="7">
    <location>
        <begin position="131"/>
        <end position="134"/>
    </location>
</feature>
<dbReference type="RefSeq" id="WP_307260997.1">
    <property type="nucleotide sequence ID" value="NZ_JAUSVL010000001.1"/>
</dbReference>
<dbReference type="Gene3D" id="3.30.300.20">
    <property type="match status" value="1"/>
</dbReference>
<dbReference type="InterPro" id="IPR030388">
    <property type="entry name" value="G_ERA_dom"/>
</dbReference>
<comment type="caution">
    <text evidence="6">Lacks conserved residue(s) required for the propagation of feature annotation.</text>
</comment>
<keyword evidence="5 6" id="KW-0342">GTP-binding</keyword>
<dbReference type="CDD" id="cd22534">
    <property type="entry name" value="KH-II_Era"/>
    <property type="match status" value="1"/>
</dbReference>
<organism evidence="11 12">
    <name type="scientific">Oligosphaera ethanolica</name>
    <dbReference type="NCBI Taxonomy" id="760260"/>
    <lineage>
        <taxon>Bacteria</taxon>
        <taxon>Pseudomonadati</taxon>
        <taxon>Lentisphaerota</taxon>
        <taxon>Oligosphaeria</taxon>
        <taxon>Oligosphaerales</taxon>
        <taxon>Oligosphaeraceae</taxon>
        <taxon>Oligosphaera</taxon>
    </lineage>
</organism>
<feature type="binding site" evidence="6">
    <location>
        <begin position="131"/>
        <end position="134"/>
    </location>
    <ligand>
        <name>GTP</name>
        <dbReference type="ChEBI" id="CHEBI:37565"/>
    </ligand>
</feature>
<feature type="domain" description="KH type-2" evidence="9">
    <location>
        <begin position="212"/>
        <end position="288"/>
    </location>
</feature>
<comment type="similarity">
    <text evidence="1 6 7 8">Belongs to the TRAFAC class TrmE-Era-EngA-EngB-Septin-like GTPase superfamily. Era GTPase family.</text>
</comment>
<dbReference type="InterPro" id="IPR009019">
    <property type="entry name" value="KH_sf_prok-type"/>
</dbReference>
<dbReference type="Gene3D" id="3.40.50.300">
    <property type="entry name" value="P-loop containing nucleotide triphosphate hydrolases"/>
    <property type="match status" value="1"/>
</dbReference>
<evidence type="ECO:0000256" key="1">
    <source>
        <dbReference type="ARBA" id="ARBA00007921"/>
    </source>
</evidence>
<comment type="subcellular location">
    <subcellularLocation>
        <location evidence="6">Cytoplasm</location>
    </subcellularLocation>
    <subcellularLocation>
        <location evidence="6">Cell membrane</location>
        <topology evidence="6">Peripheral membrane protein</topology>
    </subcellularLocation>
</comment>
<evidence type="ECO:0000256" key="3">
    <source>
        <dbReference type="ARBA" id="ARBA00022741"/>
    </source>
</evidence>
<dbReference type="SUPFAM" id="SSF52540">
    <property type="entry name" value="P-loop containing nucleoside triphosphate hydrolases"/>
    <property type="match status" value="1"/>
</dbReference>
<dbReference type="NCBIfam" id="TIGR00436">
    <property type="entry name" value="era"/>
    <property type="match status" value="1"/>
</dbReference>
<dbReference type="Pfam" id="PF01926">
    <property type="entry name" value="MMR_HSR1"/>
    <property type="match status" value="1"/>
</dbReference>
<dbReference type="InterPro" id="IPR015946">
    <property type="entry name" value="KH_dom-like_a/b"/>
</dbReference>
<evidence type="ECO:0000256" key="7">
    <source>
        <dbReference type="PROSITE-ProRule" id="PRU01050"/>
    </source>
</evidence>
<dbReference type="GO" id="GO:0005886">
    <property type="term" value="C:plasma membrane"/>
    <property type="evidence" value="ECO:0007669"/>
    <property type="project" value="UniProtKB-SubCell"/>
</dbReference>
<proteinExistence type="inferred from homology"/>
<evidence type="ECO:0000313" key="12">
    <source>
        <dbReference type="Proteomes" id="UP001238163"/>
    </source>
</evidence>
<feature type="region of interest" description="G3" evidence="7">
    <location>
        <begin position="69"/>
        <end position="72"/>
    </location>
</feature>
<dbReference type="InterPro" id="IPR004044">
    <property type="entry name" value="KH_dom_type_2"/>
</dbReference>
<keyword evidence="6" id="KW-0690">Ribosome biogenesis</keyword>
<dbReference type="Proteomes" id="UP001238163">
    <property type="component" value="Unassembled WGS sequence"/>
</dbReference>
<protein>
    <recommendedName>
        <fullName evidence="2 6">GTPase Era</fullName>
    </recommendedName>
</protein>
<dbReference type="InterPro" id="IPR027417">
    <property type="entry name" value="P-loop_NTPase"/>
</dbReference>
<evidence type="ECO:0000256" key="4">
    <source>
        <dbReference type="ARBA" id="ARBA00022884"/>
    </source>
</evidence>
<dbReference type="InterPro" id="IPR006073">
    <property type="entry name" value="GTP-bd"/>
</dbReference>
<dbReference type="NCBIfam" id="NF000908">
    <property type="entry name" value="PRK00089.1"/>
    <property type="match status" value="1"/>
</dbReference>
<keyword evidence="3 6" id="KW-0547">Nucleotide-binding</keyword>
<keyword evidence="12" id="KW-1185">Reference proteome</keyword>
<comment type="subunit">
    <text evidence="6">Monomer.</text>
</comment>
<dbReference type="PROSITE" id="PS51713">
    <property type="entry name" value="G_ERA"/>
    <property type="match status" value="1"/>
</dbReference>
<gene>
    <name evidence="6" type="primary">era</name>
    <name evidence="11" type="ORF">J3R75_001661</name>
</gene>
<evidence type="ECO:0000256" key="8">
    <source>
        <dbReference type="RuleBase" id="RU003761"/>
    </source>
</evidence>
<comment type="caution">
    <text evidence="11">The sequence shown here is derived from an EMBL/GenBank/DDBJ whole genome shotgun (WGS) entry which is preliminary data.</text>
</comment>